<evidence type="ECO:0000313" key="2">
    <source>
        <dbReference type="EMBL" id="NHO64911.1"/>
    </source>
</evidence>
<sequence length="143" mass="15644">MLRLMVVALSLTVFSEASMARDDKLFFSLESAMNSDLAKMKLDQEVTFSFGEQAPAFTDKKGTFVSNKKTNAFNKSDQAACERAFISAMLSLRDRALKEGGNAVVNIHSFYNQDAYFSDTDYECHAGAVMAGVALKGTVVTVK</sequence>
<reference evidence="2" key="1">
    <citation type="submission" date="2020-03" db="EMBL/GenBank/DDBJ databases">
        <authorList>
            <person name="Guo F."/>
        </authorList>
    </citation>
    <scope>NUCLEOTIDE SEQUENCE</scope>
    <source>
        <strain evidence="2">JCM 30134</strain>
    </source>
</reference>
<name>A0A9E5MGN3_9GAMM</name>
<proteinExistence type="predicted"/>
<comment type="caution">
    <text evidence="2">The sequence shown here is derived from an EMBL/GenBank/DDBJ whole genome shotgun (WGS) entry which is preliminary data.</text>
</comment>
<feature type="signal peptide" evidence="1">
    <location>
        <begin position="1"/>
        <end position="19"/>
    </location>
</feature>
<accession>A0A9E5MGN3</accession>
<keyword evidence="1" id="KW-0732">Signal</keyword>
<evidence type="ECO:0000256" key="1">
    <source>
        <dbReference type="SAM" id="SignalP"/>
    </source>
</evidence>
<keyword evidence="3" id="KW-1185">Reference proteome</keyword>
<organism evidence="2 3">
    <name type="scientific">Pseudomaricurvus hydrocarbonicus</name>
    <dbReference type="NCBI Taxonomy" id="1470433"/>
    <lineage>
        <taxon>Bacteria</taxon>
        <taxon>Pseudomonadati</taxon>
        <taxon>Pseudomonadota</taxon>
        <taxon>Gammaproteobacteria</taxon>
        <taxon>Cellvibrionales</taxon>
        <taxon>Cellvibrionaceae</taxon>
        <taxon>Pseudomaricurvus</taxon>
    </lineage>
</organism>
<gene>
    <name evidence="2" type="ORF">G8770_05075</name>
</gene>
<protein>
    <submittedName>
        <fullName evidence="2">Excinuclease</fullName>
    </submittedName>
</protein>
<evidence type="ECO:0000313" key="3">
    <source>
        <dbReference type="Proteomes" id="UP000787472"/>
    </source>
</evidence>
<dbReference type="Proteomes" id="UP000787472">
    <property type="component" value="Unassembled WGS sequence"/>
</dbReference>
<dbReference type="EMBL" id="JAAONZ010000003">
    <property type="protein sequence ID" value="NHO64911.1"/>
    <property type="molecule type" value="Genomic_DNA"/>
</dbReference>
<feature type="chain" id="PRO_5039108328" evidence="1">
    <location>
        <begin position="20"/>
        <end position="143"/>
    </location>
</feature>
<dbReference type="AlphaFoldDB" id="A0A9E5MGN3"/>